<protein>
    <submittedName>
        <fullName evidence="5">Uncharacterized protein LOC120264983 isoform X1</fullName>
    </submittedName>
</protein>
<dbReference type="InterPro" id="IPR055464">
    <property type="entry name" value="DUF7036"/>
</dbReference>
<dbReference type="GeneID" id="120264983"/>
<feature type="compositionally biased region" description="Basic and acidic residues" evidence="1">
    <location>
        <begin position="15"/>
        <end position="24"/>
    </location>
</feature>
<feature type="transmembrane region" description="Helical" evidence="2">
    <location>
        <begin position="42"/>
        <end position="64"/>
    </location>
</feature>
<evidence type="ECO:0000313" key="4">
    <source>
        <dbReference type="Proteomes" id="UP001515500"/>
    </source>
</evidence>
<feature type="compositionally biased region" description="Basic residues" evidence="1">
    <location>
        <begin position="333"/>
        <end position="347"/>
    </location>
</feature>
<keyword evidence="2" id="KW-0472">Membrane</keyword>
<feature type="region of interest" description="Disordered" evidence="1">
    <location>
        <begin position="393"/>
        <end position="427"/>
    </location>
</feature>
<dbReference type="PANTHER" id="PTHR33826">
    <property type="entry name" value="F20B24.21"/>
    <property type="match status" value="1"/>
</dbReference>
<proteinExistence type="predicted"/>
<keyword evidence="4" id="KW-1185">Reference proteome</keyword>
<reference evidence="5" key="1">
    <citation type="submission" date="2025-08" db="UniProtKB">
        <authorList>
            <consortium name="RefSeq"/>
        </authorList>
    </citation>
    <scope>IDENTIFICATION</scope>
</reference>
<accession>A0AB40BRI6</accession>
<evidence type="ECO:0000256" key="1">
    <source>
        <dbReference type="SAM" id="MobiDB-lite"/>
    </source>
</evidence>
<organism evidence="4 5">
    <name type="scientific">Dioscorea cayennensis subsp. rotundata</name>
    <name type="common">White Guinea yam</name>
    <name type="synonym">Dioscorea rotundata</name>
    <dbReference type="NCBI Taxonomy" id="55577"/>
    <lineage>
        <taxon>Eukaryota</taxon>
        <taxon>Viridiplantae</taxon>
        <taxon>Streptophyta</taxon>
        <taxon>Embryophyta</taxon>
        <taxon>Tracheophyta</taxon>
        <taxon>Spermatophyta</taxon>
        <taxon>Magnoliopsida</taxon>
        <taxon>Liliopsida</taxon>
        <taxon>Dioscoreales</taxon>
        <taxon>Dioscoreaceae</taxon>
        <taxon>Dioscorea</taxon>
    </lineage>
</organism>
<feature type="region of interest" description="Disordered" evidence="1">
    <location>
        <begin position="1"/>
        <end position="27"/>
    </location>
</feature>
<feature type="compositionally biased region" description="Low complexity" evidence="1">
    <location>
        <begin position="398"/>
        <end position="410"/>
    </location>
</feature>
<keyword evidence="2" id="KW-0812">Transmembrane</keyword>
<dbReference type="PANTHER" id="PTHR33826:SF2">
    <property type="entry name" value="HYDROXYPROLINE-RICH GLYCOPROTEIN FAMILY PROTEIN"/>
    <property type="match status" value="1"/>
</dbReference>
<feature type="compositionally biased region" description="Polar residues" evidence="1">
    <location>
        <begin position="317"/>
        <end position="332"/>
    </location>
</feature>
<feature type="region of interest" description="Disordered" evidence="1">
    <location>
        <begin position="317"/>
        <end position="364"/>
    </location>
</feature>
<feature type="domain" description="DUF7036" evidence="3">
    <location>
        <begin position="84"/>
        <end position="175"/>
    </location>
</feature>
<sequence length="492" mass="54294">MGKGEDEQSAADGRLSVEESERNAGDPCPPCRSIGRIVGLRCLAALFLGCAVLLSAVFWLPPFLGADHKGRRRSPELEADIVASFILHKPVDFLKANVAKLEYDIFEEIGVPNSSVVLNSLEPIPHFNWTNVVFGVWPYPKNSSIPSYGLSLLRSSFMDLAGHASTLHVTTSLFGNSSFFQVRRFPDGFTVIPKQSAFLLLKPEVLFNFTLNFPIFQVQDKFVELKAQMKSGLLLNSYENLYVRLTNLKGSTIDSPTIVETSIVLAVGNRPPSMPRLKELAQTIRNSSGGNLGLNHTVFGRVKQIRLSSFLQRSLYSGSNGNAPSPAPQFSPNRHHHHHHHHHRHHSDVHMAPAPAPQYHHRAPPPVACRSRIWSKSNQAHLVPVAAPRALHHHKSVDSVPSPAPVVSSPEQFAPQPQDDSSAPTPHLFPSSPLPAVYFSRARPPSDSVTKPPNGMPSISPSIFSCLVIQFCFVKWRIYCLRCLKLPVLLIG</sequence>
<dbReference type="RefSeq" id="XP_039128853.1">
    <property type="nucleotide sequence ID" value="XM_039272919.1"/>
</dbReference>
<keyword evidence="2" id="KW-1133">Transmembrane helix</keyword>
<evidence type="ECO:0000313" key="5">
    <source>
        <dbReference type="RefSeq" id="XP_039128853.1"/>
    </source>
</evidence>
<dbReference type="Pfam" id="PF23041">
    <property type="entry name" value="DUF7036"/>
    <property type="match status" value="2"/>
</dbReference>
<evidence type="ECO:0000259" key="3">
    <source>
        <dbReference type="Pfam" id="PF23041"/>
    </source>
</evidence>
<dbReference type="Proteomes" id="UP001515500">
    <property type="component" value="Chromosome 7"/>
</dbReference>
<name>A0AB40BRI6_DIOCR</name>
<feature type="domain" description="DUF7036" evidence="3">
    <location>
        <begin position="208"/>
        <end position="300"/>
    </location>
</feature>
<dbReference type="AlphaFoldDB" id="A0AB40BRI6"/>
<gene>
    <name evidence="5" type="primary">LOC120264983</name>
</gene>
<evidence type="ECO:0000256" key="2">
    <source>
        <dbReference type="SAM" id="Phobius"/>
    </source>
</evidence>